<dbReference type="PROSITE" id="PS51186">
    <property type="entry name" value="GNAT"/>
    <property type="match status" value="1"/>
</dbReference>
<evidence type="ECO:0000313" key="3">
    <source>
        <dbReference type="Proteomes" id="UP000003011"/>
    </source>
</evidence>
<dbReference type="GO" id="GO:0030649">
    <property type="term" value="P:aminoglycoside antibiotic catabolic process"/>
    <property type="evidence" value="ECO:0007669"/>
    <property type="project" value="TreeGrafter"/>
</dbReference>
<feature type="domain" description="N-acetyltransferase" evidence="1">
    <location>
        <begin position="1"/>
        <end position="148"/>
    </location>
</feature>
<organism evidence="2 3">
    <name type="scientific">Johnsonella ignava ATCC 51276</name>
    <dbReference type="NCBI Taxonomy" id="679200"/>
    <lineage>
        <taxon>Bacteria</taxon>
        <taxon>Bacillati</taxon>
        <taxon>Bacillota</taxon>
        <taxon>Clostridia</taxon>
        <taxon>Lachnospirales</taxon>
        <taxon>Lachnospiraceae</taxon>
        <taxon>Johnsonella</taxon>
    </lineage>
</organism>
<dbReference type="Proteomes" id="UP000003011">
    <property type="component" value="Unassembled WGS sequence"/>
</dbReference>
<proteinExistence type="predicted"/>
<dbReference type="SUPFAM" id="SSF55718">
    <property type="entry name" value="SCP-like"/>
    <property type="match status" value="1"/>
</dbReference>
<dbReference type="SUPFAM" id="SSF55729">
    <property type="entry name" value="Acyl-CoA N-acyltransferases (Nat)"/>
    <property type="match status" value="1"/>
</dbReference>
<dbReference type="InterPro" id="IPR025559">
    <property type="entry name" value="Eis_dom"/>
</dbReference>
<dbReference type="HOGENOM" id="CLU_050659_2_0_9"/>
<gene>
    <name evidence="2" type="ORF">HMPREF9333_01433</name>
</gene>
<dbReference type="STRING" id="679200.HMPREF9333_01433"/>
<dbReference type="AlphaFoldDB" id="G5GIP3"/>
<dbReference type="PANTHER" id="PTHR37817">
    <property type="entry name" value="N-ACETYLTRANSFERASE EIS"/>
    <property type="match status" value="1"/>
</dbReference>
<keyword evidence="3" id="KW-1185">Reference proteome</keyword>
<dbReference type="EMBL" id="ACZL01000023">
    <property type="protein sequence ID" value="EHI55297.1"/>
    <property type="molecule type" value="Genomic_DNA"/>
</dbReference>
<dbReference type="Pfam" id="PF13527">
    <property type="entry name" value="Acetyltransf_9"/>
    <property type="match status" value="1"/>
</dbReference>
<dbReference type="PANTHER" id="PTHR37817:SF1">
    <property type="entry name" value="N-ACETYLTRANSFERASE EIS"/>
    <property type="match status" value="1"/>
</dbReference>
<dbReference type="eggNOG" id="COG4552">
    <property type="taxonomic scope" value="Bacteria"/>
</dbReference>
<dbReference type="Pfam" id="PF13530">
    <property type="entry name" value="SCP2_2"/>
    <property type="match status" value="1"/>
</dbReference>
<dbReference type="Gene3D" id="3.30.1050.10">
    <property type="entry name" value="SCP2 sterol-binding domain"/>
    <property type="match status" value="1"/>
</dbReference>
<dbReference type="Gene3D" id="3.40.630.30">
    <property type="match status" value="1"/>
</dbReference>
<dbReference type="OrthoDB" id="2063981at2"/>
<comment type="caution">
    <text evidence="2">The sequence shown here is derived from an EMBL/GenBank/DDBJ whole genome shotgun (WGS) entry which is preliminary data.</text>
</comment>
<sequence length="355" mass="41860">MLKLLNYDEKIHSRKLYEEAFPEDSERFIDYYYTEKIKYNKIVADIERENDAQGSTIPEIKAMLHLNPYRIKFGDTEFEAAYIVAVATALKYRRQGLMRGLLKYAFKLLYKENMPFTFLLPANPAYYEPFGFTFISKYIGTSLKKDIRLSVKPYNNSCLAELADFMNKRLSQISDIYCIRDEEYIKRLIIEIESENGMIELLMSDDKVLSGYRIFWGIQKREDREFLCSSDCAELLYTDKPYMMGRIIKLDEFVKQISLEDNVSEDCIKVDICIKDDLISENNGSFVWNISKSGSFIKRKENKICDISRNEKCPVFTIDEMAAWLFGYKKPADYYKYEFCKKVKCLKKMYVNEVV</sequence>
<accession>G5GIP3</accession>
<dbReference type="InterPro" id="IPR000182">
    <property type="entry name" value="GNAT_dom"/>
</dbReference>
<dbReference type="InterPro" id="IPR016181">
    <property type="entry name" value="Acyl_CoA_acyltransferase"/>
</dbReference>
<dbReference type="GO" id="GO:0034069">
    <property type="term" value="F:aminoglycoside N-acetyltransferase activity"/>
    <property type="evidence" value="ECO:0007669"/>
    <property type="project" value="TreeGrafter"/>
</dbReference>
<dbReference type="InterPro" id="IPR036527">
    <property type="entry name" value="SCP2_sterol-bd_dom_sf"/>
</dbReference>
<name>G5GIP3_9FIRM</name>
<evidence type="ECO:0000259" key="1">
    <source>
        <dbReference type="PROSITE" id="PS51186"/>
    </source>
</evidence>
<reference evidence="2 3" key="1">
    <citation type="submission" date="2011-08" db="EMBL/GenBank/DDBJ databases">
        <title>The Genome Sequence of Johnsonella ignava ATCC 51276.</title>
        <authorList>
            <consortium name="The Broad Institute Genome Sequencing Platform"/>
            <person name="Earl A."/>
            <person name="Ward D."/>
            <person name="Feldgarden M."/>
            <person name="Gevers D."/>
            <person name="Izard J."/>
            <person name="Blanton J.M."/>
            <person name="Baranova O.V."/>
            <person name="Dewhirst F.E."/>
            <person name="Young S.K."/>
            <person name="Zeng Q."/>
            <person name="Gargeya S."/>
            <person name="Fitzgerald M."/>
            <person name="Haas B."/>
            <person name="Abouelleil A."/>
            <person name="Alvarado L."/>
            <person name="Arachchi H.M."/>
            <person name="Berlin A."/>
            <person name="Brown A."/>
            <person name="Chapman S.B."/>
            <person name="Chen Z."/>
            <person name="Dunbar C."/>
            <person name="Freedman E."/>
            <person name="Gearin G."/>
            <person name="Gellesch M."/>
            <person name="Goldberg J."/>
            <person name="Griggs A."/>
            <person name="Gujja S."/>
            <person name="Heiman D."/>
            <person name="Howarth C."/>
            <person name="Larson L."/>
            <person name="Lui A."/>
            <person name="MacDonald P.J.P."/>
            <person name="Montmayeur A."/>
            <person name="Murphy C."/>
            <person name="Neiman D."/>
            <person name="Pearson M."/>
            <person name="Priest M."/>
            <person name="Roberts A."/>
            <person name="Saif S."/>
            <person name="Shea T."/>
            <person name="Shenoy N."/>
            <person name="Sisk P."/>
            <person name="Stolte C."/>
            <person name="Sykes S."/>
            <person name="Wortman J."/>
            <person name="Nusbaum C."/>
            <person name="Birren B."/>
        </authorList>
    </citation>
    <scope>NUCLEOTIDE SEQUENCE [LARGE SCALE GENOMIC DNA]</scope>
    <source>
        <strain evidence="2 3">ATCC 51276</strain>
    </source>
</reference>
<protein>
    <recommendedName>
        <fullName evidence="1">N-acetyltransferase domain-containing protein</fullName>
    </recommendedName>
</protein>
<evidence type="ECO:0000313" key="2">
    <source>
        <dbReference type="EMBL" id="EHI55297.1"/>
    </source>
</evidence>
<dbReference type="InterPro" id="IPR051554">
    <property type="entry name" value="Acetyltransferase_Eis"/>
</dbReference>
<dbReference type="RefSeq" id="WP_005541074.1">
    <property type="nucleotide sequence ID" value="NZ_JH378833.1"/>
</dbReference>